<dbReference type="EMBL" id="JAEHOE010000059">
    <property type="protein sequence ID" value="KAG2490734.1"/>
    <property type="molecule type" value="Genomic_DNA"/>
</dbReference>
<gene>
    <name evidence="2" type="ORF">HYH03_010889</name>
</gene>
<evidence type="ECO:0000256" key="1">
    <source>
        <dbReference type="SAM" id="MobiDB-lite"/>
    </source>
</evidence>
<proteinExistence type="predicted"/>
<sequence>MGSGQFSEFREFQRQAANAALREQAGGQGPAGAGGAQAARWRPYSKGYWSRLPNAWFAKPEYTPASLYEEIVARCEKNTCGADALYMMCKLATSPEEARTALAAFAAVRASLVRQGRVEPYSPNLAVAFLRMIRAADAPDVLVEALRRATELGLLLSMTRVHELLRGWGDAGELAWIEEVVAAMPLGGIPYNHVTAYIVIRTAVNQGAQEKAEYYASAMIQRQVRLTASTKRLLEAGRERQRLQRMQAAAAAQQAQQAQQQAGPGPAEGEME</sequence>
<accession>A0A836BX30</accession>
<dbReference type="OrthoDB" id="533901at2759"/>
<evidence type="ECO:0000313" key="3">
    <source>
        <dbReference type="Proteomes" id="UP000612055"/>
    </source>
</evidence>
<name>A0A836BX30_9CHLO</name>
<protein>
    <submittedName>
        <fullName evidence="2">Uncharacterized protein</fullName>
    </submittedName>
</protein>
<evidence type="ECO:0000313" key="2">
    <source>
        <dbReference type="EMBL" id="KAG2490734.1"/>
    </source>
</evidence>
<feature type="compositionally biased region" description="Low complexity" evidence="1">
    <location>
        <begin position="247"/>
        <end position="262"/>
    </location>
</feature>
<dbReference type="Proteomes" id="UP000612055">
    <property type="component" value="Unassembled WGS sequence"/>
</dbReference>
<dbReference type="AlphaFoldDB" id="A0A836BX30"/>
<comment type="caution">
    <text evidence="2">The sequence shown here is derived from an EMBL/GenBank/DDBJ whole genome shotgun (WGS) entry which is preliminary data.</text>
</comment>
<feature type="region of interest" description="Disordered" evidence="1">
    <location>
        <begin position="240"/>
        <end position="272"/>
    </location>
</feature>
<organism evidence="2 3">
    <name type="scientific">Edaphochlamys debaryana</name>
    <dbReference type="NCBI Taxonomy" id="47281"/>
    <lineage>
        <taxon>Eukaryota</taxon>
        <taxon>Viridiplantae</taxon>
        <taxon>Chlorophyta</taxon>
        <taxon>core chlorophytes</taxon>
        <taxon>Chlorophyceae</taxon>
        <taxon>CS clade</taxon>
        <taxon>Chlamydomonadales</taxon>
        <taxon>Chlamydomonadales incertae sedis</taxon>
        <taxon>Edaphochlamys</taxon>
    </lineage>
</organism>
<keyword evidence="3" id="KW-1185">Reference proteome</keyword>
<dbReference type="Gene3D" id="1.25.40.10">
    <property type="entry name" value="Tetratricopeptide repeat domain"/>
    <property type="match status" value="1"/>
</dbReference>
<dbReference type="InterPro" id="IPR011990">
    <property type="entry name" value="TPR-like_helical_dom_sf"/>
</dbReference>
<reference evidence="2" key="1">
    <citation type="journal article" date="2020" name="bioRxiv">
        <title>Comparative genomics of Chlamydomonas.</title>
        <authorList>
            <person name="Craig R.J."/>
            <person name="Hasan A.R."/>
            <person name="Ness R.W."/>
            <person name="Keightley P.D."/>
        </authorList>
    </citation>
    <scope>NUCLEOTIDE SEQUENCE</scope>
    <source>
        <strain evidence="2">CCAP 11/70</strain>
    </source>
</reference>